<protein>
    <recommendedName>
        <fullName evidence="13">Endonuclease/exonuclease/phosphatase domain-containing protein</fullName>
    </recommendedName>
</protein>
<accession>A0A9D4YYT6</accession>
<comment type="cofactor">
    <cofactor evidence="2">
        <name>Mg(2+)</name>
        <dbReference type="ChEBI" id="CHEBI:18420"/>
    </cofactor>
</comment>
<evidence type="ECO:0000256" key="2">
    <source>
        <dbReference type="ARBA" id="ARBA00001946"/>
    </source>
</evidence>
<evidence type="ECO:0000256" key="1">
    <source>
        <dbReference type="ARBA" id="ARBA00001936"/>
    </source>
</evidence>
<evidence type="ECO:0000256" key="9">
    <source>
        <dbReference type="ARBA" id="ARBA00023204"/>
    </source>
</evidence>
<dbReference type="PROSITE" id="PS51257">
    <property type="entry name" value="PROKAR_LIPOPROTEIN"/>
    <property type="match status" value="1"/>
</dbReference>
<reference evidence="11" key="1">
    <citation type="journal article" date="2019" name="Plant J.">
        <title>Chlorella vulgaris genome assembly and annotation reveals the molecular basis for metabolic acclimation to high light conditions.</title>
        <authorList>
            <person name="Cecchin M."/>
            <person name="Marcolungo L."/>
            <person name="Rossato M."/>
            <person name="Girolomoni L."/>
            <person name="Cosentino E."/>
            <person name="Cuine S."/>
            <person name="Li-Beisson Y."/>
            <person name="Delledonne M."/>
            <person name="Ballottari M."/>
        </authorList>
    </citation>
    <scope>NUCLEOTIDE SEQUENCE</scope>
    <source>
        <strain evidence="11">211/11P</strain>
    </source>
</reference>
<evidence type="ECO:0000256" key="10">
    <source>
        <dbReference type="ARBA" id="ARBA00023242"/>
    </source>
</evidence>
<evidence type="ECO:0000256" key="5">
    <source>
        <dbReference type="ARBA" id="ARBA00022723"/>
    </source>
</evidence>
<dbReference type="GO" id="GO:0046872">
    <property type="term" value="F:metal ion binding"/>
    <property type="evidence" value="ECO:0007669"/>
    <property type="project" value="UniProtKB-KW"/>
</dbReference>
<dbReference type="Gene3D" id="3.60.10.10">
    <property type="entry name" value="Endonuclease/exonuclease/phosphatase"/>
    <property type="match status" value="1"/>
</dbReference>
<evidence type="ECO:0000313" key="12">
    <source>
        <dbReference type="Proteomes" id="UP001055712"/>
    </source>
</evidence>
<dbReference type="GO" id="GO:0004518">
    <property type="term" value="F:nuclease activity"/>
    <property type="evidence" value="ECO:0007669"/>
    <property type="project" value="UniProtKB-KW"/>
</dbReference>
<name>A0A9D4YYT6_CHLVU</name>
<proteinExistence type="predicted"/>
<dbReference type="GO" id="GO:0005634">
    <property type="term" value="C:nucleus"/>
    <property type="evidence" value="ECO:0007669"/>
    <property type="project" value="UniProtKB-SubCell"/>
</dbReference>
<keyword evidence="12" id="KW-1185">Reference proteome</keyword>
<keyword evidence="9" id="KW-0234">DNA repair</keyword>
<comment type="subcellular location">
    <subcellularLocation>
        <location evidence="3">Nucleus</location>
    </subcellularLocation>
</comment>
<gene>
    <name evidence="11" type="ORF">D9Q98_003286</name>
</gene>
<dbReference type="Proteomes" id="UP001055712">
    <property type="component" value="Unassembled WGS sequence"/>
</dbReference>
<comment type="cofactor">
    <cofactor evidence="1">
        <name>Mn(2+)</name>
        <dbReference type="ChEBI" id="CHEBI:29035"/>
    </cofactor>
</comment>
<dbReference type="GO" id="GO:0006302">
    <property type="term" value="P:double-strand break repair"/>
    <property type="evidence" value="ECO:0007669"/>
    <property type="project" value="TreeGrafter"/>
</dbReference>
<dbReference type="InterPro" id="IPR036691">
    <property type="entry name" value="Endo/exonu/phosph_ase_sf"/>
</dbReference>
<dbReference type="GO" id="GO:0003697">
    <property type="term" value="F:single-stranded DNA binding"/>
    <property type="evidence" value="ECO:0007669"/>
    <property type="project" value="TreeGrafter"/>
</dbReference>
<comment type="caution">
    <text evidence="11">The sequence shown here is derived from an EMBL/GenBank/DDBJ whole genome shotgun (WGS) entry which is preliminary data.</text>
</comment>
<dbReference type="OrthoDB" id="9975959at2759"/>
<keyword evidence="7" id="KW-0378">Hydrolase</keyword>
<dbReference type="PANTHER" id="PTHR15822:SF4">
    <property type="entry name" value="TYROSYL-DNA PHOSPHODIESTERASE 2"/>
    <property type="match status" value="1"/>
</dbReference>
<keyword evidence="4" id="KW-0540">Nuclease</keyword>
<keyword evidence="5" id="KW-0479">Metal-binding</keyword>
<evidence type="ECO:0000256" key="7">
    <source>
        <dbReference type="ARBA" id="ARBA00022801"/>
    </source>
</evidence>
<reference evidence="11" key="2">
    <citation type="submission" date="2020-11" db="EMBL/GenBank/DDBJ databases">
        <authorList>
            <person name="Cecchin M."/>
            <person name="Marcolungo L."/>
            <person name="Rossato M."/>
            <person name="Girolomoni L."/>
            <person name="Cosentino E."/>
            <person name="Cuine S."/>
            <person name="Li-Beisson Y."/>
            <person name="Delledonne M."/>
            <person name="Ballottari M."/>
        </authorList>
    </citation>
    <scope>NUCLEOTIDE SEQUENCE</scope>
    <source>
        <strain evidence="11">211/11P</strain>
        <tissue evidence="11">Whole cell</tissue>
    </source>
</reference>
<dbReference type="EMBL" id="SIDB01000004">
    <property type="protein sequence ID" value="KAI3433474.1"/>
    <property type="molecule type" value="Genomic_DNA"/>
</dbReference>
<dbReference type="AlphaFoldDB" id="A0A9D4YYT6"/>
<dbReference type="GO" id="GO:0005737">
    <property type="term" value="C:cytoplasm"/>
    <property type="evidence" value="ECO:0007669"/>
    <property type="project" value="TreeGrafter"/>
</dbReference>
<organism evidence="11 12">
    <name type="scientific">Chlorella vulgaris</name>
    <name type="common">Green alga</name>
    <dbReference type="NCBI Taxonomy" id="3077"/>
    <lineage>
        <taxon>Eukaryota</taxon>
        <taxon>Viridiplantae</taxon>
        <taxon>Chlorophyta</taxon>
        <taxon>core chlorophytes</taxon>
        <taxon>Trebouxiophyceae</taxon>
        <taxon>Chlorellales</taxon>
        <taxon>Chlorellaceae</taxon>
        <taxon>Chlorella clade</taxon>
        <taxon>Chlorella</taxon>
    </lineage>
</organism>
<keyword evidence="6" id="KW-0227">DNA damage</keyword>
<evidence type="ECO:0000256" key="3">
    <source>
        <dbReference type="ARBA" id="ARBA00004123"/>
    </source>
</evidence>
<evidence type="ECO:0008006" key="13">
    <source>
        <dbReference type="Google" id="ProtNLM"/>
    </source>
</evidence>
<evidence type="ECO:0000256" key="8">
    <source>
        <dbReference type="ARBA" id="ARBA00022842"/>
    </source>
</evidence>
<keyword evidence="10" id="KW-0539">Nucleus</keyword>
<keyword evidence="8" id="KW-0460">Magnesium</keyword>
<evidence type="ECO:0000256" key="4">
    <source>
        <dbReference type="ARBA" id="ARBA00022722"/>
    </source>
</evidence>
<evidence type="ECO:0000313" key="11">
    <source>
        <dbReference type="EMBL" id="KAI3433474.1"/>
    </source>
</evidence>
<dbReference type="InterPro" id="IPR051547">
    <property type="entry name" value="TDP2-like"/>
</dbReference>
<evidence type="ECO:0000256" key="6">
    <source>
        <dbReference type="ARBA" id="ARBA00022763"/>
    </source>
</evidence>
<dbReference type="PANTHER" id="PTHR15822">
    <property type="entry name" value="TRAF AND TNF RECEPTOR-ASSOCIATED PROTEIN"/>
    <property type="match status" value="1"/>
</dbReference>
<dbReference type="GO" id="GO:0070260">
    <property type="term" value="F:5'-tyrosyl-DNA phosphodiesterase activity"/>
    <property type="evidence" value="ECO:0007669"/>
    <property type="project" value="TreeGrafter"/>
</dbReference>
<sequence>MAKIPLPLPEGMSGTAGSAGFCVFAGCHLEPFSDGAPMRLKQLEAALRSMPPRCRLVLAGDLNMRNAEEPSVEGLGLSDASKWAGSKALFTWNSSINKYHGPEQRSYTARYDRVYLRGWSCQQLQLVANEPVTPGHLDYLSDHFGLLATLQLLP</sequence>
<dbReference type="SUPFAM" id="SSF56219">
    <property type="entry name" value="DNase I-like"/>
    <property type="match status" value="1"/>
</dbReference>